<gene>
    <name evidence="1" type="ORF">BV25DRAFT_1914420</name>
</gene>
<reference evidence="1" key="1">
    <citation type="submission" date="2021-03" db="EMBL/GenBank/DDBJ databases">
        <authorList>
            <consortium name="DOE Joint Genome Institute"/>
            <person name="Ahrendt S."/>
            <person name="Looney B.P."/>
            <person name="Miyauchi S."/>
            <person name="Morin E."/>
            <person name="Drula E."/>
            <person name="Courty P.E."/>
            <person name="Chicoki N."/>
            <person name="Fauchery L."/>
            <person name="Kohler A."/>
            <person name="Kuo A."/>
            <person name="Labutti K."/>
            <person name="Pangilinan J."/>
            <person name="Lipzen A."/>
            <person name="Riley R."/>
            <person name="Andreopoulos W."/>
            <person name="He G."/>
            <person name="Johnson J."/>
            <person name="Barry K.W."/>
            <person name="Grigoriev I.V."/>
            <person name="Nagy L."/>
            <person name="Hibbett D."/>
            <person name="Henrissat B."/>
            <person name="Matheny P.B."/>
            <person name="Labbe J."/>
            <person name="Martin F."/>
        </authorList>
    </citation>
    <scope>NUCLEOTIDE SEQUENCE</scope>
    <source>
        <strain evidence="1">HHB10654</strain>
    </source>
</reference>
<keyword evidence="2" id="KW-1185">Reference proteome</keyword>
<dbReference type="Proteomes" id="UP000814140">
    <property type="component" value="Unassembled WGS sequence"/>
</dbReference>
<accession>A0ACB8T856</accession>
<protein>
    <submittedName>
        <fullName evidence="1">Uncharacterized protein</fullName>
    </submittedName>
</protein>
<sequence length="226" mass="24511">MTNEVILGQYLYAIACAANAVMHYDHIGLMLALWSWPMDEYGVRIAPAGLIDHRESHCMSLPCCLCSSLPGRGSRESAVYRATAGPYRGQYIASCADGGCGYVVNLERIYAQEGVHTKYYGPRDINDTSPAIITVTNEAHLRRINARAIAVYHPPAPVPATPFDLLMRLDSHSQPGIPLDQFLGLFVQCASCRLVMTMRATSVHNCAPATGKPGVGGVIDLTEDSE</sequence>
<comment type="caution">
    <text evidence="1">The sequence shown here is derived from an EMBL/GenBank/DDBJ whole genome shotgun (WGS) entry which is preliminary data.</text>
</comment>
<evidence type="ECO:0000313" key="1">
    <source>
        <dbReference type="EMBL" id="KAI0064191.1"/>
    </source>
</evidence>
<proteinExistence type="predicted"/>
<dbReference type="EMBL" id="MU277199">
    <property type="protein sequence ID" value="KAI0064191.1"/>
    <property type="molecule type" value="Genomic_DNA"/>
</dbReference>
<reference evidence="1" key="2">
    <citation type="journal article" date="2022" name="New Phytol.">
        <title>Evolutionary transition to the ectomycorrhizal habit in the genomes of a hyperdiverse lineage of mushroom-forming fungi.</title>
        <authorList>
            <person name="Looney B."/>
            <person name="Miyauchi S."/>
            <person name="Morin E."/>
            <person name="Drula E."/>
            <person name="Courty P.E."/>
            <person name="Kohler A."/>
            <person name="Kuo A."/>
            <person name="LaButti K."/>
            <person name="Pangilinan J."/>
            <person name="Lipzen A."/>
            <person name="Riley R."/>
            <person name="Andreopoulos W."/>
            <person name="He G."/>
            <person name="Johnson J."/>
            <person name="Nolan M."/>
            <person name="Tritt A."/>
            <person name="Barry K.W."/>
            <person name="Grigoriev I.V."/>
            <person name="Nagy L.G."/>
            <person name="Hibbett D."/>
            <person name="Henrissat B."/>
            <person name="Matheny P.B."/>
            <person name="Labbe J."/>
            <person name="Martin F.M."/>
        </authorList>
    </citation>
    <scope>NUCLEOTIDE SEQUENCE</scope>
    <source>
        <strain evidence="1">HHB10654</strain>
    </source>
</reference>
<name>A0ACB8T856_9AGAM</name>
<evidence type="ECO:0000313" key="2">
    <source>
        <dbReference type="Proteomes" id="UP000814140"/>
    </source>
</evidence>
<organism evidence="1 2">
    <name type="scientific">Artomyces pyxidatus</name>
    <dbReference type="NCBI Taxonomy" id="48021"/>
    <lineage>
        <taxon>Eukaryota</taxon>
        <taxon>Fungi</taxon>
        <taxon>Dikarya</taxon>
        <taxon>Basidiomycota</taxon>
        <taxon>Agaricomycotina</taxon>
        <taxon>Agaricomycetes</taxon>
        <taxon>Russulales</taxon>
        <taxon>Auriscalpiaceae</taxon>
        <taxon>Artomyces</taxon>
    </lineage>
</organism>